<reference evidence="3 4" key="2">
    <citation type="submission" date="2023-10" db="EMBL/GenBank/DDBJ databases">
        <authorList>
            <person name="Han X.F."/>
        </authorList>
    </citation>
    <scope>NUCLEOTIDE SEQUENCE [LARGE SCALE GENOMIC DNA]</scope>
    <source>
        <strain evidence="3 4">KCTC 39840</strain>
    </source>
</reference>
<dbReference type="Proteomes" id="UP001284601">
    <property type="component" value="Unassembled WGS sequence"/>
</dbReference>
<proteinExistence type="inferred from homology"/>
<evidence type="ECO:0000313" key="3">
    <source>
        <dbReference type="EMBL" id="MDW5596536.1"/>
    </source>
</evidence>
<dbReference type="GO" id="GO:0047936">
    <property type="term" value="F:glucose 1-dehydrogenase [NAD(P)+] activity"/>
    <property type="evidence" value="ECO:0007669"/>
    <property type="project" value="UniProtKB-EC"/>
</dbReference>
<sequence>MRFEGKAALITGAGSGMGRAMARAFQREGAQVVAVDVRAEAAEQTVAAMSAERGGRDSFALAVDVTDGAAVDAAVEQAIARTGGLDVLCNNAGVLDGYAPAHETSLDLWQRVLSVNLTGPFLLARRIAPHMAERGGGAIVNTASISSFVAGGGGAAYTASKHGLLGLTKQLAFDYGRDGVRVNAICPGAVATEMTASLRVPSEANAHVDAQIAATPAGRWAEPEEIANLALYLASAEASFIHGTPVLIDGGWTLS</sequence>
<keyword evidence="4" id="KW-1185">Reference proteome</keyword>
<evidence type="ECO:0000313" key="4">
    <source>
        <dbReference type="Proteomes" id="UP001284601"/>
    </source>
</evidence>
<dbReference type="InterPro" id="IPR036291">
    <property type="entry name" value="NAD(P)-bd_dom_sf"/>
</dbReference>
<dbReference type="InterPro" id="IPR002347">
    <property type="entry name" value="SDR_fam"/>
</dbReference>
<name>A0ABU4HT96_9ACTN</name>
<evidence type="ECO:0000256" key="1">
    <source>
        <dbReference type="ARBA" id="ARBA00006484"/>
    </source>
</evidence>
<reference evidence="4" key="1">
    <citation type="submission" date="2023-07" db="EMBL/GenBank/DDBJ databases">
        <title>Conexibacter stalactiti sp. nov., isolated from stalactites in a lava cave and emended description of the genus Conexibacter.</title>
        <authorList>
            <person name="Lee S.D."/>
        </authorList>
    </citation>
    <scope>NUCLEOTIDE SEQUENCE [LARGE SCALE GENOMIC DNA]</scope>
    <source>
        <strain evidence="4">KCTC 39840</strain>
    </source>
</reference>
<protein>
    <submittedName>
        <fullName evidence="3">Glucose 1-dehydrogenase</fullName>
        <ecNumber evidence="3">1.1.1.47</ecNumber>
    </submittedName>
</protein>
<dbReference type="EC" id="1.1.1.47" evidence="3"/>
<dbReference type="PANTHER" id="PTHR24321">
    <property type="entry name" value="DEHYDROGENASES, SHORT CHAIN"/>
    <property type="match status" value="1"/>
</dbReference>
<dbReference type="RefSeq" id="WP_318598958.1">
    <property type="nucleotide sequence ID" value="NZ_JAWSTH010000058.1"/>
</dbReference>
<dbReference type="EMBL" id="JAWSTH010000058">
    <property type="protein sequence ID" value="MDW5596536.1"/>
    <property type="molecule type" value="Genomic_DNA"/>
</dbReference>
<keyword evidence="2 3" id="KW-0560">Oxidoreductase</keyword>
<dbReference type="CDD" id="cd05233">
    <property type="entry name" value="SDR_c"/>
    <property type="match status" value="1"/>
</dbReference>
<comment type="similarity">
    <text evidence="1">Belongs to the short-chain dehydrogenases/reductases (SDR) family.</text>
</comment>
<dbReference type="InterPro" id="IPR020904">
    <property type="entry name" value="Sc_DH/Rdtase_CS"/>
</dbReference>
<gene>
    <name evidence="3" type="ORF">R7226_19470</name>
</gene>
<dbReference type="PANTHER" id="PTHR24321:SF8">
    <property type="entry name" value="ESTRADIOL 17-BETA-DEHYDROGENASE 8-RELATED"/>
    <property type="match status" value="1"/>
</dbReference>
<dbReference type="Pfam" id="PF13561">
    <property type="entry name" value="adh_short_C2"/>
    <property type="match status" value="1"/>
</dbReference>
<organism evidence="3 4">
    <name type="scientific">Conexibacter stalactiti</name>
    <dbReference type="NCBI Taxonomy" id="1940611"/>
    <lineage>
        <taxon>Bacteria</taxon>
        <taxon>Bacillati</taxon>
        <taxon>Actinomycetota</taxon>
        <taxon>Thermoleophilia</taxon>
        <taxon>Solirubrobacterales</taxon>
        <taxon>Conexibacteraceae</taxon>
        <taxon>Conexibacter</taxon>
    </lineage>
</organism>
<dbReference type="PRINTS" id="PR00080">
    <property type="entry name" value="SDRFAMILY"/>
</dbReference>
<dbReference type="PRINTS" id="PR00081">
    <property type="entry name" value="GDHRDH"/>
</dbReference>
<dbReference type="PROSITE" id="PS00061">
    <property type="entry name" value="ADH_SHORT"/>
    <property type="match status" value="1"/>
</dbReference>
<evidence type="ECO:0000256" key="2">
    <source>
        <dbReference type="ARBA" id="ARBA00023002"/>
    </source>
</evidence>
<accession>A0ABU4HT96</accession>
<dbReference type="SUPFAM" id="SSF51735">
    <property type="entry name" value="NAD(P)-binding Rossmann-fold domains"/>
    <property type="match status" value="1"/>
</dbReference>
<dbReference type="NCBIfam" id="NF005559">
    <property type="entry name" value="PRK07231.1"/>
    <property type="match status" value="1"/>
</dbReference>
<comment type="caution">
    <text evidence="3">The sequence shown here is derived from an EMBL/GenBank/DDBJ whole genome shotgun (WGS) entry which is preliminary data.</text>
</comment>
<dbReference type="Gene3D" id="3.40.50.720">
    <property type="entry name" value="NAD(P)-binding Rossmann-like Domain"/>
    <property type="match status" value="1"/>
</dbReference>